<dbReference type="GO" id="GO:0004499">
    <property type="term" value="F:N,N-dimethylaniline monooxygenase activity"/>
    <property type="evidence" value="ECO:0007669"/>
    <property type="project" value="InterPro"/>
</dbReference>
<dbReference type="EMBL" id="JAVFKY010000003">
    <property type="protein sequence ID" value="KAK5579447.1"/>
    <property type="molecule type" value="Genomic_DNA"/>
</dbReference>
<dbReference type="GO" id="GO:0050661">
    <property type="term" value="F:NADP binding"/>
    <property type="evidence" value="ECO:0007669"/>
    <property type="project" value="InterPro"/>
</dbReference>
<comment type="similarity">
    <text evidence="1">Belongs to the FMO family.</text>
</comment>
<dbReference type="InterPro" id="IPR020946">
    <property type="entry name" value="Flavin_mOase-like"/>
</dbReference>
<comment type="caution">
    <text evidence="6">The sequence shown here is derived from an EMBL/GenBank/DDBJ whole genome shotgun (WGS) entry which is preliminary data.</text>
</comment>
<dbReference type="PANTHER" id="PTHR23023">
    <property type="entry name" value="DIMETHYLANILINE MONOOXYGENASE"/>
    <property type="match status" value="1"/>
</dbReference>
<reference evidence="6 7" key="1">
    <citation type="submission" date="2023-11" db="EMBL/GenBank/DDBJ databases">
        <title>Dfirmibasis_genome.</title>
        <authorList>
            <person name="Edelbroek B."/>
            <person name="Kjellin J."/>
            <person name="Jerlstrom-Hultqvist J."/>
            <person name="Soderbom F."/>
        </authorList>
    </citation>
    <scope>NUCLEOTIDE SEQUENCE [LARGE SCALE GENOMIC DNA]</scope>
    <source>
        <strain evidence="6 7">TNS-C-14</strain>
    </source>
</reference>
<dbReference type="InterPro" id="IPR036188">
    <property type="entry name" value="FAD/NAD-bd_sf"/>
</dbReference>
<organism evidence="6 7">
    <name type="scientific">Dictyostelium firmibasis</name>
    <dbReference type="NCBI Taxonomy" id="79012"/>
    <lineage>
        <taxon>Eukaryota</taxon>
        <taxon>Amoebozoa</taxon>
        <taxon>Evosea</taxon>
        <taxon>Eumycetozoa</taxon>
        <taxon>Dictyostelia</taxon>
        <taxon>Dictyosteliales</taxon>
        <taxon>Dictyosteliaceae</taxon>
        <taxon>Dictyostelium</taxon>
    </lineage>
</organism>
<dbReference type="Pfam" id="PF00743">
    <property type="entry name" value="FMO-like"/>
    <property type="match status" value="1"/>
</dbReference>
<keyword evidence="4" id="KW-0521">NADP</keyword>
<dbReference type="InterPro" id="IPR000960">
    <property type="entry name" value="Flavin_mOase"/>
</dbReference>
<evidence type="ECO:0000256" key="2">
    <source>
        <dbReference type="ARBA" id="ARBA00022630"/>
    </source>
</evidence>
<evidence type="ECO:0000313" key="7">
    <source>
        <dbReference type="Proteomes" id="UP001344447"/>
    </source>
</evidence>
<dbReference type="Proteomes" id="UP001344447">
    <property type="component" value="Unassembled WGS sequence"/>
</dbReference>
<dbReference type="AlphaFoldDB" id="A0AAN7U0G4"/>
<keyword evidence="7" id="KW-1185">Reference proteome</keyword>
<dbReference type="PIRSF" id="PIRSF000332">
    <property type="entry name" value="FMO"/>
    <property type="match status" value="1"/>
</dbReference>
<keyword evidence="2" id="KW-0285">Flavoprotein</keyword>
<dbReference type="PRINTS" id="PR00370">
    <property type="entry name" value="FMOXYGENASE"/>
</dbReference>
<accession>A0AAN7U0G4</accession>
<evidence type="ECO:0000256" key="1">
    <source>
        <dbReference type="ARBA" id="ARBA00009183"/>
    </source>
</evidence>
<evidence type="ECO:0008006" key="8">
    <source>
        <dbReference type="Google" id="ProtNLM"/>
    </source>
</evidence>
<name>A0AAN7U0G4_9MYCE</name>
<sequence>MIQDKKVAIIGAGLSGLCLTKHINEIGCLAPTVFEKSNDFGGVWSNSSDRKVWDSLRLNVNQLSMSFSDFQYNDKFPSKEEIFPTNKKFYEYLNSYVENFNLKKYIKFNSDVLEIKKVGNDNNNCKWFVAWENTKDNINNFEIFDYVVICNGAFSKGSISNELKMKLKQFKGNIIHSENYRNPESLKGKNVVVLGTSFSGCEIASDISEQTSNCFQIGHENLYAVNRFQPNLNGNDMPWDMLFFIRNQCYEKAKNKTDQEIWEINKKLFLQFCPKQDLSKNSNSKIPVKITKENNPPTGFTISKTYIENVESGKIKTYTGDNYEINSINGNSITFSNDKGDSNTIHNIDSIILCSGYKMDFPFLEKEVLDDVSFDPTDSFLPICLYEHTFPSTFKTIAFLGCLKGIFITEVELYSRWISLVFSRVLEYPTNEKLNKGKNELLDLRKLKTRPQFPILDCVLHCDSIAKEIGCLPDFESMKISDPELYNKIWNGFFCQASYNLVGPGSNPKLAKEIINNYYENYQNFKNV</sequence>
<dbReference type="GO" id="GO:0050660">
    <property type="term" value="F:flavin adenine dinucleotide binding"/>
    <property type="evidence" value="ECO:0007669"/>
    <property type="project" value="InterPro"/>
</dbReference>
<evidence type="ECO:0000256" key="5">
    <source>
        <dbReference type="ARBA" id="ARBA00023002"/>
    </source>
</evidence>
<dbReference type="Gene3D" id="3.50.50.60">
    <property type="entry name" value="FAD/NAD(P)-binding domain"/>
    <property type="match status" value="2"/>
</dbReference>
<evidence type="ECO:0000256" key="3">
    <source>
        <dbReference type="ARBA" id="ARBA00022827"/>
    </source>
</evidence>
<protein>
    <recommendedName>
        <fullName evidence="8">Flavin-containing monooxygenase</fullName>
    </recommendedName>
</protein>
<gene>
    <name evidence="6" type="ORF">RB653_009130</name>
</gene>
<evidence type="ECO:0000256" key="4">
    <source>
        <dbReference type="ARBA" id="ARBA00022857"/>
    </source>
</evidence>
<evidence type="ECO:0000313" key="6">
    <source>
        <dbReference type="EMBL" id="KAK5579447.1"/>
    </source>
</evidence>
<keyword evidence="3" id="KW-0274">FAD</keyword>
<proteinExistence type="inferred from homology"/>
<dbReference type="SUPFAM" id="SSF51905">
    <property type="entry name" value="FAD/NAD(P)-binding domain"/>
    <property type="match status" value="2"/>
</dbReference>
<keyword evidence="5" id="KW-0560">Oxidoreductase</keyword>
<dbReference type="InterPro" id="IPR050346">
    <property type="entry name" value="FMO-like"/>
</dbReference>